<sequence>MTLLERVYQYSVDVLEGKVIACKKHKQAVERFLKDLERSIYDEDCYFYFDNNELEEFNEWASLFRHTKGVLAGQRIELTDFQLFIAANIFCFKRKDNDYRKISSVYIQLARKNAKSQLLAIISSYVAFLSDQVEEVYISGWMKEQSDIVYQEILKQLERVPSFKGKYKTSYNRIQHIKSGSIIRALSREARQFGEGTNPSLAILDEYHTHLTSEIMESLEEGMGARINPLSVIITTAGRNLNSPCKAEYDYCSKIIDPHNPVENENYFVLICELDEGDDPFDESLWVKANPIAATYPEGIEAIRKRAKKAKDADDSMTSYLTKRMNIWVSAQESGYLDTAKWNNCLSTEKIDLKGRKVYLGLDLATKHDLCSLGIVIPLENGKFYVDSHSFCPSESLEERIKTDRAPFKKWLRQGLLTQTDGAVTDFSYILDHVEMLIRQYEWEVLEVCYDPHEASYFSQEMTEKGYTMVEVKQNIATQHEPLTEFREKVLKGEIIHNGNGLLTWAIGNAVTVSNSDDRIKLSKSKSTERIDPIAAVIDAFSRAMYCEESIDYNKLFLSKGFSF</sequence>
<dbReference type="PANTHER" id="PTHR41287:SF1">
    <property type="entry name" value="PROTEIN YMFN"/>
    <property type="match status" value="1"/>
</dbReference>
<dbReference type="InterPro" id="IPR046461">
    <property type="entry name" value="TerL_ATPase"/>
</dbReference>
<dbReference type="OrthoDB" id="9760250at2"/>
<keyword evidence="4" id="KW-1185">Reference proteome</keyword>
<proteinExistence type="predicted"/>
<evidence type="ECO:0000259" key="1">
    <source>
        <dbReference type="Pfam" id="PF03354"/>
    </source>
</evidence>
<organism evidence="3 4">
    <name type="scientific">Shouchella clausii (strain KSM-K16)</name>
    <name type="common">Alkalihalobacillus clausii</name>
    <dbReference type="NCBI Taxonomy" id="66692"/>
    <lineage>
        <taxon>Bacteria</taxon>
        <taxon>Bacillati</taxon>
        <taxon>Bacillota</taxon>
        <taxon>Bacilli</taxon>
        <taxon>Bacillales</taxon>
        <taxon>Bacillaceae</taxon>
        <taxon>Shouchella</taxon>
    </lineage>
</organism>
<evidence type="ECO:0000313" key="4">
    <source>
        <dbReference type="Proteomes" id="UP000001168"/>
    </source>
</evidence>
<dbReference type="STRING" id="66692.ABC1329"/>
<protein>
    <submittedName>
        <fullName evidence="3">Phage terminase-like protein large subunit</fullName>
    </submittedName>
</protein>
<dbReference type="Gene3D" id="3.40.50.300">
    <property type="entry name" value="P-loop containing nucleotide triphosphate hydrolases"/>
    <property type="match status" value="1"/>
</dbReference>
<evidence type="ECO:0000259" key="2">
    <source>
        <dbReference type="Pfam" id="PF20441"/>
    </source>
</evidence>
<dbReference type="Pfam" id="PF20441">
    <property type="entry name" value="TerL_nuclease"/>
    <property type="match status" value="1"/>
</dbReference>
<dbReference type="EMBL" id="AP006627">
    <property type="protein sequence ID" value="BAD63867.1"/>
    <property type="molecule type" value="Genomic_DNA"/>
</dbReference>
<dbReference type="InterPro" id="IPR046462">
    <property type="entry name" value="TerL_nuclease"/>
</dbReference>
<dbReference type="HOGENOM" id="CLU_026632_6_2_9"/>
<dbReference type="InterPro" id="IPR027417">
    <property type="entry name" value="P-loop_NTPase"/>
</dbReference>
<reference evidence="4" key="4">
    <citation type="submission" date="2003-10" db="EMBL/GenBank/DDBJ databases">
        <title>The complete genome sequence of the alkaliphilic Bacillus clausii KSM-K16.</title>
        <authorList>
            <person name="Takaki Y."/>
            <person name="Kageyama Y."/>
            <person name="Shimamura S."/>
            <person name="Suzuki H."/>
            <person name="Nishi S."/>
            <person name="Hatada Y."/>
            <person name="Kawai S."/>
            <person name="Ito S."/>
            <person name="Horikoshi K."/>
        </authorList>
    </citation>
    <scope>NUCLEOTIDE SEQUENCE [LARGE SCALE GENOMIC DNA]</scope>
    <source>
        <strain evidence="4">KSM-K16</strain>
    </source>
</reference>
<dbReference type="Pfam" id="PF03354">
    <property type="entry name" value="TerL_ATPase"/>
    <property type="match status" value="1"/>
</dbReference>
<dbReference type="KEGG" id="bcl:ABC1329"/>
<dbReference type="GO" id="GO:0004519">
    <property type="term" value="F:endonuclease activity"/>
    <property type="evidence" value="ECO:0007669"/>
    <property type="project" value="InterPro"/>
</dbReference>
<dbReference type="PANTHER" id="PTHR41287">
    <property type="match status" value="1"/>
</dbReference>
<name>Q5WID8_SHOC1</name>
<reference evidence="3 4" key="2">
    <citation type="journal article" date="1995" name="Appl. Microbiol. Biotechnol.">
        <title>Purification and properties of an alkaline protease from alkalophilic Bacillus sp. KSM-K16.</title>
        <authorList>
            <person name="Kobayashi T."/>
            <person name="Hakamada Y."/>
            <person name="Adachi S."/>
            <person name="Hitomi J."/>
            <person name="Yoshimatsu T."/>
            <person name="Koike K."/>
            <person name="Kawai S."/>
            <person name="Ito S."/>
        </authorList>
    </citation>
    <scope>NUCLEOTIDE SEQUENCE [LARGE SCALE GENOMIC DNA]</scope>
    <source>
        <strain evidence="3 4">KSM-K16</strain>
    </source>
</reference>
<dbReference type="InterPro" id="IPR005021">
    <property type="entry name" value="Terminase_largesu-like"/>
</dbReference>
<dbReference type="Proteomes" id="UP000001168">
    <property type="component" value="Chromosome"/>
</dbReference>
<dbReference type="eggNOG" id="COG4626">
    <property type="taxonomic scope" value="Bacteria"/>
</dbReference>
<feature type="domain" description="Terminase large subunit-like endonuclease" evidence="2">
    <location>
        <begin position="262"/>
        <end position="546"/>
    </location>
</feature>
<dbReference type="AlphaFoldDB" id="Q5WID8"/>
<accession>Q5WID8</accession>
<reference evidence="3 4" key="5">
    <citation type="journal article" date="2007" name="Extremophiles">
        <title>Intragenomic diversity of the V1 regions of 16S rRNA genes in high-alkaline protease-producing Bacillus clausii spp.</title>
        <authorList>
            <person name="Kageyama Y."/>
            <person name="Takaki Y."/>
            <person name="Shimamura S."/>
            <person name="Nishi S."/>
            <person name="Nogi Y."/>
            <person name="Uchimura K."/>
            <person name="Kobayashi T."/>
            <person name="Hitomi J."/>
            <person name="Ozaki K."/>
            <person name="Kawai S."/>
            <person name="Ito S."/>
            <person name="Horikoshi K."/>
        </authorList>
    </citation>
    <scope>NUCLEOTIDE SEQUENCE [LARGE SCALE GENOMIC DNA]</scope>
    <source>
        <strain evidence="3 4">KSM-K16</strain>
    </source>
</reference>
<reference evidence="3 4" key="3">
    <citation type="journal article" date="1997" name="Protein Eng.">
        <title>High-resolution crystal structure of M-protease: phylogeny aided analysis of the high-alkaline adaptation mechanism.</title>
        <authorList>
            <person name="Shirai T."/>
            <person name="Suzuki A."/>
            <person name="Yamane T."/>
            <person name="Ashida T."/>
            <person name="Kobayashi T."/>
            <person name="Ito S."/>
        </authorList>
    </citation>
    <scope>NUCLEOTIDE SEQUENCE [LARGE SCALE GENOMIC DNA]</scope>
    <source>
        <strain evidence="3 4">KSM-K16</strain>
    </source>
</reference>
<gene>
    <name evidence="3" type="ordered locus">ABC1329</name>
</gene>
<reference evidence="3 4" key="1">
    <citation type="journal article" date="1994" name="J. Ferment. Bioeng.">
        <title>Molecular cloning and nucleotide sequence of the gene for an alkaline protease from the alkalophilic Bacillus sp. KSM-K16.</title>
        <authorList>
            <person name="Hakamada Y."/>
            <person name="Kobayashi T."/>
            <person name="Hitomi J."/>
            <person name="Kawai S."/>
            <person name="Ito S."/>
        </authorList>
    </citation>
    <scope>NUCLEOTIDE SEQUENCE [LARGE SCALE GENOMIC DNA]</scope>
    <source>
        <strain evidence="3 4">KSM-K16</strain>
    </source>
</reference>
<evidence type="ECO:0000313" key="3">
    <source>
        <dbReference type="EMBL" id="BAD63867.1"/>
    </source>
</evidence>
<dbReference type="RefSeq" id="WP_011246180.1">
    <property type="nucleotide sequence ID" value="NC_006582.1"/>
</dbReference>
<feature type="domain" description="Terminase large subunit-like ATPase" evidence="1">
    <location>
        <begin position="80"/>
        <end position="252"/>
    </location>
</feature>